<protein>
    <submittedName>
        <fullName evidence="1">Uncharacterized protein</fullName>
    </submittedName>
</protein>
<sequence length="118" mass="13393">MAEKWRLLAKLEQVTGERMAKVLRAHGEEAEEEPFIDRESEAFQTYLTLSHVEVTGYMRERVLGALERFEHLLATAPESDLEDIQFLVDHELALLTFVDKEADGDADSLGGVQELLSF</sequence>
<reference evidence="1" key="1">
    <citation type="submission" date="2018-05" db="EMBL/GenBank/DDBJ databases">
        <authorList>
            <person name="Lanie J.A."/>
            <person name="Ng W.-L."/>
            <person name="Kazmierczak K.M."/>
            <person name="Andrzejewski T.M."/>
            <person name="Davidsen T.M."/>
            <person name="Wayne K.J."/>
            <person name="Tettelin H."/>
            <person name="Glass J.I."/>
            <person name="Rusch D."/>
            <person name="Podicherti R."/>
            <person name="Tsui H.-C.T."/>
            <person name="Winkler M.E."/>
        </authorList>
    </citation>
    <scope>NUCLEOTIDE SEQUENCE</scope>
</reference>
<proteinExistence type="predicted"/>
<dbReference type="AlphaFoldDB" id="A0A382FDK4"/>
<evidence type="ECO:0000313" key="1">
    <source>
        <dbReference type="EMBL" id="SVB60197.1"/>
    </source>
</evidence>
<dbReference type="EMBL" id="UINC01048988">
    <property type="protein sequence ID" value="SVB60197.1"/>
    <property type="molecule type" value="Genomic_DNA"/>
</dbReference>
<organism evidence="1">
    <name type="scientific">marine metagenome</name>
    <dbReference type="NCBI Taxonomy" id="408172"/>
    <lineage>
        <taxon>unclassified sequences</taxon>
        <taxon>metagenomes</taxon>
        <taxon>ecological metagenomes</taxon>
    </lineage>
</organism>
<accession>A0A382FDK4</accession>
<name>A0A382FDK4_9ZZZZ</name>
<gene>
    <name evidence="1" type="ORF">METZ01_LOCUS213051</name>
</gene>